<name>A0A165IBK4_9APHY</name>
<dbReference type="GeneID" id="63823768"/>
<proteinExistence type="predicted"/>
<dbReference type="EMBL" id="KV427605">
    <property type="protein sequence ID" value="KZT12852.1"/>
    <property type="molecule type" value="Genomic_DNA"/>
</dbReference>
<feature type="compositionally biased region" description="Low complexity" evidence="1">
    <location>
        <begin position="13"/>
        <end position="23"/>
    </location>
</feature>
<evidence type="ECO:0000256" key="1">
    <source>
        <dbReference type="SAM" id="MobiDB-lite"/>
    </source>
</evidence>
<dbReference type="Proteomes" id="UP000076871">
    <property type="component" value="Unassembled WGS sequence"/>
</dbReference>
<dbReference type="RefSeq" id="XP_040770362.1">
    <property type="nucleotide sequence ID" value="XM_040906739.1"/>
</dbReference>
<organism evidence="2 3">
    <name type="scientific">Laetiporus sulphureus 93-53</name>
    <dbReference type="NCBI Taxonomy" id="1314785"/>
    <lineage>
        <taxon>Eukaryota</taxon>
        <taxon>Fungi</taxon>
        <taxon>Dikarya</taxon>
        <taxon>Basidiomycota</taxon>
        <taxon>Agaricomycotina</taxon>
        <taxon>Agaricomycetes</taxon>
        <taxon>Polyporales</taxon>
        <taxon>Laetiporus</taxon>
    </lineage>
</organism>
<evidence type="ECO:0000313" key="2">
    <source>
        <dbReference type="EMBL" id="KZT12852.1"/>
    </source>
</evidence>
<feature type="region of interest" description="Disordered" evidence="1">
    <location>
        <begin position="1"/>
        <end position="23"/>
    </location>
</feature>
<keyword evidence="3" id="KW-1185">Reference proteome</keyword>
<sequence>MMQADLCSPNTRPSSPSPALSAAACTPDRTANTVTEETCSCCQSQDRLVMQMGDKKMRRDETVWADMGNAQWASCDALDERCALVTDSWDDVALPFSEQSPVLENELIADHAKSGSSSAASEGYDSAGTTSQAFLPTGLCDGSLSVSFVLRTPGDGMEVEGDHGQRLCGIEPGEVFSINSISVEFLSGEGKWGMAGDIQGEQMNAMMCWAAKEMHEIGAIEAQMKLTREEVVSSGCGTVHKDGHEASAEDVAEACADTANAPQVCADMVNVHWVPCDALEEADAAQTLLLTDSWDDSALPYSECSLVSQGDPAAHVIMSGAPSTISGGCNSDSIEPRTQDTSRAHGVFLHRTAKDSDLQDLAGLNSVKLDA</sequence>
<evidence type="ECO:0000313" key="3">
    <source>
        <dbReference type="Proteomes" id="UP000076871"/>
    </source>
</evidence>
<dbReference type="AlphaFoldDB" id="A0A165IBK4"/>
<dbReference type="InParanoid" id="A0A165IBK4"/>
<protein>
    <submittedName>
        <fullName evidence="2">Uncharacterized protein</fullName>
    </submittedName>
</protein>
<reference evidence="2 3" key="1">
    <citation type="journal article" date="2016" name="Mol. Biol. Evol.">
        <title>Comparative Genomics of Early-Diverging Mushroom-Forming Fungi Provides Insights into the Origins of Lignocellulose Decay Capabilities.</title>
        <authorList>
            <person name="Nagy L.G."/>
            <person name="Riley R."/>
            <person name="Tritt A."/>
            <person name="Adam C."/>
            <person name="Daum C."/>
            <person name="Floudas D."/>
            <person name="Sun H."/>
            <person name="Yadav J.S."/>
            <person name="Pangilinan J."/>
            <person name="Larsson K.H."/>
            <person name="Matsuura K."/>
            <person name="Barry K."/>
            <person name="Labutti K."/>
            <person name="Kuo R."/>
            <person name="Ohm R.A."/>
            <person name="Bhattacharya S.S."/>
            <person name="Shirouzu T."/>
            <person name="Yoshinaga Y."/>
            <person name="Martin F.M."/>
            <person name="Grigoriev I.V."/>
            <person name="Hibbett D.S."/>
        </authorList>
    </citation>
    <scope>NUCLEOTIDE SEQUENCE [LARGE SCALE GENOMIC DNA]</scope>
    <source>
        <strain evidence="2 3">93-53</strain>
    </source>
</reference>
<gene>
    <name evidence="2" type="ORF">LAESUDRAFT_710009</name>
</gene>
<accession>A0A165IBK4</accession>